<accession>K9X271</accession>
<dbReference type="STRING" id="56107.Cylst_4054"/>
<protein>
    <submittedName>
        <fullName evidence="1">Uncharacterized protein</fullName>
    </submittedName>
</protein>
<sequence length="164" mass="17899">MLKSNLTKQLASGPLMSLLLIGVLGVLGRSTIDQSPKKHVQAGLNSSLAVAGLGKHIAVKVAQTTSGLDEKVAQNLVWKLPQVQRKAREIRQLSKGSIWVASVVDSSPTADAPYYGVRVFENHPDKTTDTIYWFRVLSPSGVIEVLDLVENKYIPLAKWNPDGR</sequence>
<dbReference type="AlphaFoldDB" id="K9X271"/>
<evidence type="ECO:0000313" key="2">
    <source>
        <dbReference type="Proteomes" id="UP000010475"/>
    </source>
</evidence>
<name>K9X271_9NOST</name>
<dbReference type="RefSeq" id="WP_015209407.1">
    <property type="nucleotide sequence ID" value="NC_019757.1"/>
</dbReference>
<dbReference type="PATRIC" id="fig|56107.3.peg.4453"/>
<dbReference type="HOGENOM" id="CLU_1607438_0_0_3"/>
<dbReference type="KEGG" id="csg:Cylst_4054"/>
<gene>
    <name evidence="1" type="ORF">Cylst_4054</name>
</gene>
<proteinExistence type="predicted"/>
<organism evidence="1 2">
    <name type="scientific">Cylindrospermum stagnale PCC 7417</name>
    <dbReference type="NCBI Taxonomy" id="56107"/>
    <lineage>
        <taxon>Bacteria</taxon>
        <taxon>Bacillati</taxon>
        <taxon>Cyanobacteriota</taxon>
        <taxon>Cyanophyceae</taxon>
        <taxon>Nostocales</taxon>
        <taxon>Nostocaceae</taxon>
        <taxon>Cylindrospermum</taxon>
    </lineage>
</organism>
<reference evidence="1 2" key="1">
    <citation type="submission" date="2012-06" db="EMBL/GenBank/DDBJ databases">
        <title>Finished chromosome of genome of Cylindrospermum stagnale PCC 7417.</title>
        <authorList>
            <consortium name="US DOE Joint Genome Institute"/>
            <person name="Gugger M."/>
            <person name="Coursin T."/>
            <person name="Rippka R."/>
            <person name="Tandeau De Marsac N."/>
            <person name="Huntemann M."/>
            <person name="Wei C.-L."/>
            <person name="Han J."/>
            <person name="Detter J.C."/>
            <person name="Han C."/>
            <person name="Tapia R."/>
            <person name="Chen A."/>
            <person name="Kyrpides N."/>
            <person name="Mavromatis K."/>
            <person name="Markowitz V."/>
            <person name="Szeto E."/>
            <person name="Ivanova N."/>
            <person name="Pagani I."/>
            <person name="Pati A."/>
            <person name="Goodwin L."/>
            <person name="Nordberg H.P."/>
            <person name="Cantor M.N."/>
            <person name="Hua S.X."/>
            <person name="Woyke T."/>
            <person name="Kerfeld C.A."/>
        </authorList>
    </citation>
    <scope>NUCLEOTIDE SEQUENCE [LARGE SCALE GENOMIC DNA]</scope>
    <source>
        <strain evidence="1 2">PCC 7417</strain>
    </source>
</reference>
<dbReference type="EMBL" id="CP003642">
    <property type="protein sequence ID" value="AFZ26164.1"/>
    <property type="molecule type" value="Genomic_DNA"/>
</dbReference>
<dbReference type="OrthoDB" id="488288at2"/>
<dbReference type="Proteomes" id="UP000010475">
    <property type="component" value="Chromosome"/>
</dbReference>
<evidence type="ECO:0000313" key="1">
    <source>
        <dbReference type="EMBL" id="AFZ26164.1"/>
    </source>
</evidence>
<dbReference type="eggNOG" id="ENOG5032UBQ">
    <property type="taxonomic scope" value="Bacteria"/>
</dbReference>
<keyword evidence="2" id="KW-1185">Reference proteome</keyword>